<keyword evidence="6" id="KW-1185">Reference proteome</keyword>
<gene>
    <name evidence="5" type="ORF">B4U80_05138</name>
</gene>
<name>A0A443QLJ2_9ACAR</name>
<dbReference type="PANTHER" id="PTHR45640:SF13">
    <property type="entry name" value="HEAT SHOCK PROTEIN 22-RELATED"/>
    <property type="match status" value="1"/>
</dbReference>
<evidence type="ECO:0000256" key="2">
    <source>
        <dbReference type="PROSITE-ProRule" id="PRU00285"/>
    </source>
</evidence>
<feature type="non-terminal residue" evidence="5">
    <location>
        <position position="1"/>
    </location>
</feature>
<dbReference type="SUPFAM" id="SSF49764">
    <property type="entry name" value="HSP20-like chaperones"/>
    <property type="match status" value="1"/>
</dbReference>
<feature type="domain" description="SHSP" evidence="4">
    <location>
        <begin position="4"/>
        <end position="112"/>
    </location>
</feature>
<accession>A0A443QLJ2</accession>
<evidence type="ECO:0000256" key="1">
    <source>
        <dbReference type="ARBA" id="ARBA00023016"/>
    </source>
</evidence>
<dbReference type="InterPro" id="IPR001436">
    <property type="entry name" value="Alpha-crystallin/sHSP_animal"/>
</dbReference>
<evidence type="ECO:0000313" key="5">
    <source>
        <dbReference type="EMBL" id="RWS03890.1"/>
    </source>
</evidence>
<dbReference type="InterPro" id="IPR008978">
    <property type="entry name" value="HSP20-like_chaperone"/>
</dbReference>
<evidence type="ECO:0000313" key="6">
    <source>
        <dbReference type="Proteomes" id="UP000288716"/>
    </source>
</evidence>
<dbReference type="GO" id="GO:0005634">
    <property type="term" value="C:nucleus"/>
    <property type="evidence" value="ECO:0007669"/>
    <property type="project" value="TreeGrafter"/>
</dbReference>
<dbReference type="VEuPathDB" id="VectorBase:LDEU014275"/>
<comment type="caution">
    <text evidence="5">The sequence shown here is derived from an EMBL/GenBank/DDBJ whole genome shotgun (WGS) entry which is preliminary data.</text>
</comment>
<dbReference type="GO" id="GO:0009408">
    <property type="term" value="P:response to heat"/>
    <property type="evidence" value="ECO:0007669"/>
    <property type="project" value="TreeGrafter"/>
</dbReference>
<dbReference type="PRINTS" id="PR00299">
    <property type="entry name" value="ACRYSTALLIN"/>
</dbReference>
<dbReference type="CDD" id="cd06526">
    <property type="entry name" value="metazoan_ACD"/>
    <property type="match status" value="1"/>
</dbReference>
<evidence type="ECO:0000259" key="4">
    <source>
        <dbReference type="PROSITE" id="PS01031"/>
    </source>
</evidence>
<dbReference type="OrthoDB" id="1431247at2759"/>
<comment type="similarity">
    <text evidence="2 3">Belongs to the small heat shock protein (HSP20) family.</text>
</comment>
<dbReference type="EMBL" id="NCKV01054253">
    <property type="protein sequence ID" value="RWS03890.1"/>
    <property type="molecule type" value="Genomic_DNA"/>
</dbReference>
<proteinExistence type="inferred from homology"/>
<dbReference type="GO" id="GO:0042026">
    <property type="term" value="P:protein refolding"/>
    <property type="evidence" value="ECO:0007669"/>
    <property type="project" value="TreeGrafter"/>
</dbReference>
<protein>
    <submittedName>
        <fullName evidence="5">Protein lethal(2)essential for life-like protein</fullName>
    </submittedName>
</protein>
<dbReference type="InterPro" id="IPR002068">
    <property type="entry name" value="A-crystallin/Hsp20_dom"/>
</dbReference>
<dbReference type="PROSITE" id="PS01031">
    <property type="entry name" value="SHSP"/>
    <property type="match status" value="1"/>
</dbReference>
<dbReference type="AlphaFoldDB" id="A0A443QLJ2"/>
<dbReference type="Gene3D" id="2.60.40.790">
    <property type="match status" value="1"/>
</dbReference>
<reference evidence="5 6" key="1">
    <citation type="journal article" date="2018" name="Gigascience">
        <title>Genomes of trombidid mites reveal novel predicted allergens and laterally-transferred genes associated with secondary metabolism.</title>
        <authorList>
            <person name="Dong X."/>
            <person name="Chaisiri K."/>
            <person name="Xia D."/>
            <person name="Armstrong S.D."/>
            <person name="Fang Y."/>
            <person name="Donnelly M.J."/>
            <person name="Kadowaki T."/>
            <person name="McGarry J.W."/>
            <person name="Darby A.C."/>
            <person name="Makepeace B.L."/>
        </authorList>
    </citation>
    <scope>NUCLEOTIDE SEQUENCE [LARGE SCALE GENOMIC DNA]</scope>
    <source>
        <strain evidence="5">UoL-UT</strain>
    </source>
</reference>
<dbReference type="PANTHER" id="PTHR45640">
    <property type="entry name" value="HEAT SHOCK PROTEIN HSP-12.2-RELATED"/>
    <property type="match status" value="1"/>
</dbReference>
<dbReference type="Proteomes" id="UP000288716">
    <property type="component" value="Unassembled WGS sequence"/>
</dbReference>
<sequence length="158" mass="18122">LFKQLLKRTNAALDTVGANYDFRIHFDVSHFTPDELNVKIYENNELVVEGEHDEREDEFGFVSRTFTRRYVAPSDVDIDKLRSIMLPEGIMVLTAPRKHVIHTTNDAHIPTEALAFVKNNRVVENDQYSQSSGNQIQRFTRNVAEADGTNLKYAKVIL</sequence>
<feature type="non-terminal residue" evidence="5">
    <location>
        <position position="158"/>
    </location>
</feature>
<dbReference type="GO" id="GO:0051082">
    <property type="term" value="F:unfolded protein binding"/>
    <property type="evidence" value="ECO:0007669"/>
    <property type="project" value="TreeGrafter"/>
</dbReference>
<dbReference type="Pfam" id="PF00011">
    <property type="entry name" value="HSP20"/>
    <property type="match status" value="1"/>
</dbReference>
<organism evidence="5 6">
    <name type="scientific">Leptotrombidium deliense</name>
    <dbReference type="NCBI Taxonomy" id="299467"/>
    <lineage>
        <taxon>Eukaryota</taxon>
        <taxon>Metazoa</taxon>
        <taxon>Ecdysozoa</taxon>
        <taxon>Arthropoda</taxon>
        <taxon>Chelicerata</taxon>
        <taxon>Arachnida</taxon>
        <taxon>Acari</taxon>
        <taxon>Acariformes</taxon>
        <taxon>Trombidiformes</taxon>
        <taxon>Prostigmata</taxon>
        <taxon>Anystina</taxon>
        <taxon>Parasitengona</taxon>
        <taxon>Trombiculoidea</taxon>
        <taxon>Trombiculidae</taxon>
        <taxon>Leptotrombidium</taxon>
    </lineage>
</organism>
<keyword evidence="1" id="KW-0346">Stress response</keyword>
<dbReference type="STRING" id="299467.A0A443QLJ2"/>
<dbReference type="GO" id="GO:0005737">
    <property type="term" value="C:cytoplasm"/>
    <property type="evidence" value="ECO:0007669"/>
    <property type="project" value="TreeGrafter"/>
</dbReference>
<evidence type="ECO:0000256" key="3">
    <source>
        <dbReference type="RuleBase" id="RU003616"/>
    </source>
</evidence>